<accession>A0A4V5SQ26</accession>
<dbReference type="RefSeq" id="WP_137063429.1">
    <property type="nucleotide sequence ID" value="NZ_PNXQ01000016.1"/>
</dbReference>
<name>A0A4V5SQ26_9BACL</name>
<reference evidence="1 2" key="1">
    <citation type="submission" date="2018-01" db="EMBL/GenBank/DDBJ databases">
        <title>Bacillales members from the olive rhizosphere are effective biological control agents against Verticillium dahliae.</title>
        <authorList>
            <person name="Gomez-Lama C."/>
            <person name="Legarda G."/>
            <person name="Ruano-Rosa D."/>
            <person name="Pizarro-Tobias P."/>
            <person name="Valverde-Corredor A."/>
            <person name="Niqui J.L."/>
            <person name="Trivino J.C."/>
            <person name="Roca A."/>
            <person name="Mercado-Blanco J."/>
        </authorList>
    </citation>
    <scope>NUCLEOTIDE SEQUENCE [LARGE SCALE GENOMIC DNA]</scope>
    <source>
        <strain evidence="1 2">PIC167</strain>
    </source>
</reference>
<comment type="caution">
    <text evidence="1">The sequence shown here is derived from an EMBL/GenBank/DDBJ whole genome shotgun (WGS) entry which is preliminary data.</text>
</comment>
<evidence type="ECO:0000313" key="2">
    <source>
        <dbReference type="Proteomes" id="UP000308114"/>
    </source>
</evidence>
<dbReference type="Proteomes" id="UP000308114">
    <property type="component" value="Unassembled WGS sequence"/>
</dbReference>
<gene>
    <name evidence="1" type="ORF">C1I60_20885</name>
</gene>
<protein>
    <submittedName>
        <fullName evidence="1">Uncharacterized protein</fullName>
    </submittedName>
</protein>
<organism evidence="1 2">
    <name type="scientific">Paenibacillus terrae</name>
    <dbReference type="NCBI Taxonomy" id="159743"/>
    <lineage>
        <taxon>Bacteria</taxon>
        <taxon>Bacillati</taxon>
        <taxon>Bacillota</taxon>
        <taxon>Bacilli</taxon>
        <taxon>Bacillales</taxon>
        <taxon>Paenibacillaceae</taxon>
        <taxon>Paenibacillus</taxon>
    </lineage>
</organism>
<dbReference type="AlphaFoldDB" id="A0A4V5SQ26"/>
<proteinExistence type="predicted"/>
<sequence>MLRLSPFWVYTLKRRKYEFNRIYVFFVNTPGEAWLQASEAYLPTQLSSQGEIFFMTVQQRSGGFESGEAIAFAFVMGF</sequence>
<dbReference type="EMBL" id="PNXQ01000016">
    <property type="protein sequence ID" value="TKH41771.1"/>
    <property type="molecule type" value="Genomic_DNA"/>
</dbReference>
<evidence type="ECO:0000313" key="1">
    <source>
        <dbReference type="EMBL" id="TKH41771.1"/>
    </source>
</evidence>